<dbReference type="AlphaFoldDB" id="A0A8H6U7Y7"/>
<feature type="region of interest" description="Disordered" evidence="1">
    <location>
        <begin position="66"/>
        <end position="89"/>
    </location>
</feature>
<evidence type="ECO:0000313" key="4">
    <source>
        <dbReference type="Proteomes" id="UP000639643"/>
    </source>
</evidence>
<dbReference type="EMBL" id="WIGM01000046">
    <property type="protein sequence ID" value="KAF6843240.1"/>
    <property type="molecule type" value="Genomic_DNA"/>
</dbReference>
<gene>
    <name evidence="3" type="ORF">CMUS01_02283</name>
</gene>
<protein>
    <submittedName>
        <fullName evidence="3">Uncharacterized protein</fullName>
    </submittedName>
</protein>
<feature type="transmembrane region" description="Helical" evidence="2">
    <location>
        <begin position="35"/>
        <end position="54"/>
    </location>
</feature>
<feature type="transmembrane region" description="Helical" evidence="2">
    <location>
        <begin position="12"/>
        <end position="29"/>
    </location>
</feature>
<keyword evidence="2" id="KW-1133">Transmembrane helix</keyword>
<evidence type="ECO:0000256" key="1">
    <source>
        <dbReference type="SAM" id="MobiDB-lite"/>
    </source>
</evidence>
<evidence type="ECO:0000256" key="2">
    <source>
        <dbReference type="SAM" id="Phobius"/>
    </source>
</evidence>
<comment type="caution">
    <text evidence="3">The sequence shown here is derived from an EMBL/GenBank/DDBJ whole genome shotgun (WGS) entry which is preliminary data.</text>
</comment>
<name>A0A8H6U7Y7_9PEZI</name>
<feature type="compositionally biased region" description="Polar residues" evidence="1">
    <location>
        <begin position="66"/>
        <end position="79"/>
    </location>
</feature>
<accession>A0A8H6U7Y7</accession>
<keyword evidence="4" id="KW-1185">Reference proteome</keyword>
<sequence>MLRRILSIIIEVAMFLWSWIGKLILLWIAQRVLSMIAAFVLHWVVIIVLGRVVFGPLSPFAYPKPKTSSTQLHPSSTQEPKSKQSRKSSTMDALTVTLLKSAVGNGGLGKIALGWGLELLGFGPLGPIVGTLAAAWQAVYMGFVPADGLFALLQRIAMTLF</sequence>
<keyword evidence="2" id="KW-0472">Membrane</keyword>
<organism evidence="3 4">
    <name type="scientific">Colletotrichum musicola</name>
    <dbReference type="NCBI Taxonomy" id="2175873"/>
    <lineage>
        <taxon>Eukaryota</taxon>
        <taxon>Fungi</taxon>
        <taxon>Dikarya</taxon>
        <taxon>Ascomycota</taxon>
        <taxon>Pezizomycotina</taxon>
        <taxon>Sordariomycetes</taxon>
        <taxon>Hypocreomycetidae</taxon>
        <taxon>Glomerellales</taxon>
        <taxon>Glomerellaceae</taxon>
        <taxon>Colletotrichum</taxon>
        <taxon>Colletotrichum orchidearum species complex</taxon>
    </lineage>
</organism>
<dbReference type="Gene3D" id="6.10.110.10">
    <property type="match status" value="1"/>
</dbReference>
<dbReference type="InterPro" id="IPR038213">
    <property type="entry name" value="IFI6/IFI27-like_sf"/>
</dbReference>
<reference evidence="3" key="1">
    <citation type="journal article" date="2020" name="Phytopathology">
        <title>Genome Sequence Resources of Colletotrichum truncatum, C. plurivorum, C. musicola, and C. sojae: Four Species Pathogenic to Soybean (Glycine max).</title>
        <authorList>
            <person name="Rogerio F."/>
            <person name="Boufleur T.R."/>
            <person name="Ciampi-Guillardi M."/>
            <person name="Sukno S.A."/>
            <person name="Thon M.R."/>
            <person name="Massola Junior N.S."/>
            <person name="Baroncelli R."/>
        </authorList>
    </citation>
    <scope>NUCLEOTIDE SEQUENCE</scope>
    <source>
        <strain evidence="3">LFN0074</strain>
    </source>
</reference>
<keyword evidence="2" id="KW-0812">Transmembrane</keyword>
<dbReference type="Proteomes" id="UP000639643">
    <property type="component" value="Unassembled WGS sequence"/>
</dbReference>
<evidence type="ECO:0000313" key="3">
    <source>
        <dbReference type="EMBL" id="KAF6843240.1"/>
    </source>
</evidence>
<proteinExistence type="predicted"/>